<keyword evidence="4" id="KW-1185">Reference proteome</keyword>
<feature type="region of interest" description="Disordered" evidence="1">
    <location>
        <begin position="66"/>
        <end position="113"/>
    </location>
</feature>
<proteinExistence type="predicted"/>
<evidence type="ECO:0000313" key="3">
    <source>
        <dbReference type="EMBL" id="QFU16463.1"/>
    </source>
</evidence>
<dbReference type="Proteomes" id="UP000325614">
    <property type="component" value="Chromosome"/>
</dbReference>
<organism evidence="3 4">
    <name type="scientific">Microvirga thermotolerans</name>
    <dbReference type="NCBI Taxonomy" id="2651334"/>
    <lineage>
        <taxon>Bacteria</taxon>
        <taxon>Pseudomonadati</taxon>
        <taxon>Pseudomonadota</taxon>
        <taxon>Alphaproteobacteria</taxon>
        <taxon>Hyphomicrobiales</taxon>
        <taxon>Methylobacteriaceae</taxon>
        <taxon>Microvirga</taxon>
    </lineage>
</organism>
<dbReference type="AlphaFoldDB" id="A0A5P9JVJ7"/>
<gene>
    <name evidence="3" type="ORF">GDR74_09595</name>
</gene>
<evidence type="ECO:0000256" key="1">
    <source>
        <dbReference type="SAM" id="MobiDB-lite"/>
    </source>
</evidence>
<dbReference type="KEGG" id="mico:GDR74_09595"/>
<dbReference type="EMBL" id="CP045423">
    <property type="protein sequence ID" value="QFU16463.1"/>
    <property type="molecule type" value="Genomic_DNA"/>
</dbReference>
<feature type="domain" description="Extensin-like C-terminal" evidence="2">
    <location>
        <begin position="114"/>
        <end position="297"/>
    </location>
</feature>
<evidence type="ECO:0000259" key="2">
    <source>
        <dbReference type="Pfam" id="PF06904"/>
    </source>
</evidence>
<reference evidence="3 4" key="1">
    <citation type="submission" date="2019-10" db="EMBL/GenBank/DDBJ databases">
        <title>Isolation, Identification of Microvirga thermotolerans HR1, a novel thermophilic bacterium and Comparative Genomics of the genus Microvirga.</title>
        <authorList>
            <person name="Li J."/>
            <person name="Zhang W."/>
            <person name="Lin M."/>
            <person name="Wang J."/>
        </authorList>
    </citation>
    <scope>NUCLEOTIDE SEQUENCE [LARGE SCALE GENOMIC DNA]</scope>
    <source>
        <strain evidence="3 4">HR1</strain>
    </source>
</reference>
<dbReference type="Pfam" id="PF06904">
    <property type="entry name" value="Extensin-like_C"/>
    <property type="match status" value="1"/>
</dbReference>
<name>A0A5P9JVJ7_9HYPH</name>
<accession>A0A5P9JVJ7</accession>
<dbReference type="InterPro" id="IPR009683">
    <property type="entry name" value="Extensin-like_C"/>
</dbReference>
<protein>
    <submittedName>
        <fullName evidence="3">Extensin family protein</fullName>
    </submittedName>
</protein>
<evidence type="ECO:0000313" key="4">
    <source>
        <dbReference type="Proteomes" id="UP000325614"/>
    </source>
</evidence>
<feature type="region of interest" description="Disordered" evidence="1">
    <location>
        <begin position="28"/>
        <end position="47"/>
    </location>
</feature>
<sequence length="298" mass="31987">MDSTDACPEYLKGRLSFVRRMSRPRVQIRDRRPITSPMRHRADPGGRGAKALAAVALLLAGPAAFAGEKESIPLPPPRPAEMGPEKTQGPQVPEEPDRDRRSGPPDAASEAADSCMDRLRKAGFVLEPAEPPKAENGLCRIEAPVRLIAVPVPSRPDARVALKDRPILACAFAESFGQWLGQLAAPAMAGYLETELAAVRTGPGFECRNRNRAEEGKLSAHATGQAIDVSGFELADGTQLAVKPSGDERRDGAIASLRKAACGWFTTILGPGSDPSHADHLHVDVQRHGSSDRYRICE</sequence>